<dbReference type="AlphaFoldDB" id="A0A498NHJ5"/>
<feature type="domain" description="KHDRBS Qua1" evidence="1">
    <location>
        <begin position="5"/>
        <end position="30"/>
    </location>
</feature>
<evidence type="ECO:0000259" key="1">
    <source>
        <dbReference type="Pfam" id="PF16274"/>
    </source>
</evidence>
<sequence length="93" mass="10873">MDNEKYLPELMAEKDSLDPSFQHSLRLLDQGQLEKQMSLESQTLSTDSTPRVRDNEPEHVAMKYCLCVFEEERRTVPPPFRSTLALENWKSVM</sequence>
<dbReference type="STRING" id="84645.A0A498NHJ5"/>
<dbReference type="EMBL" id="QBIY01011476">
    <property type="protein sequence ID" value="RXN31323.1"/>
    <property type="molecule type" value="Genomic_DNA"/>
</dbReference>
<protein>
    <submittedName>
        <fullName evidence="2">KH domain-RNA-signal transduction-associated 3</fullName>
    </submittedName>
</protein>
<dbReference type="Proteomes" id="UP000290572">
    <property type="component" value="Unassembled WGS sequence"/>
</dbReference>
<keyword evidence="4" id="KW-1185">Reference proteome</keyword>
<organism evidence="2 4">
    <name type="scientific">Labeo rohita</name>
    <name type="common">Indian major carp</name>
    <name type="synonym">Cyprinus rohita</name>
    <dbReference type="NCBI Taxonomy" id="84645"/>
    <lineage>
        <taxon>Eukaryota</taxon>
        <taxon>Metazoa</taxon>
        <taxon>Chordata</taxon>
        <taxon>Craniata</taxon>
        <taxon>Vertebrata</taxon>
        <taxon>Euteleostomi</taxon>
        <taxon>Actinopterygii</taxon>
        <taxon>Neopterygii</taxon>
        <taxon>Teleostei</taxon>
        <taxon>Ostariophysi</taxon>
        <taxon>Cypriniformes</taxon>
        <taxon>Cyprinidae</taxon>
        <taxon>Labeoninae</taxon>
        <taxon>Labeonini</taxon>
        <taxon>Labeo</taxon>
    </lineage>
</organism>
<comment type="caution">
    <text evidence="2">The sequence shown here is derived from an EMBL/GenBank/DDBJ whole genome shotgun (WGS) entry which is preliminary data.</text>
</comment>
<proteinExistence type="predicted"/>
<evidence type="ECO:0000313" key="4">
    <source>
        <dbReference type="Proteomes" id="UP000290572"/>
    </source>
</evidence>
<reference evidence="2 4" key="1">
    <citation type="submission" date="2018-03" db="EMBL/GenBank/DDBJ databases">
        <title>Draft genome sequence of Rohu Carp (Labeo rohita).</title>
        <authorList>
            <person name="Das P."/>
            <person name="Kushwaha B."/>
            <person name="Joshi C.G."/>
            <person name="Kumar D."/>
            <person name="Nagpure N.S."/>
            <person name="Sahoo L."/>
            <person name="Das S.P."/>
            <person name="Bit A."/>
            <person name="Patnaik S."/>
            <person name="Meher P.K."/>
            <person name="Jayasankar P."/>
            <person name="Koringa P.G."/>
            <person name="Patel N.V."/>
            <person name="Hinsu A.T."/>
            <person name="Kumar R."/>
            <person name="Pandey M."/>
            <person name="Agarwal S."/>
            <person name="Srivastava S."/>
            <person name="Singh M."/>
            <person name="Iquebal M.A."/>
            <person name="Jaiswal S."/>
            <person name="Angadi U.B."/>
            <person name="Kumar N."/>
            <person name="Raza M."/>
            <person name="Shah T.M."/>
            <person name="Rai A."/>
            <person name="Jena J.K."/>
        </authorList>
    </citation>
    <scope>NUCLEOTIDE SEQUENCE [LARGE SCALE GENOMIC DNA]</scope>
    <source>
        <strain evidence="2">DASCIFA01</strain>
        <tissue evidence="2">Testis</tissue>
    </source>
</reference>
<name>A0A498NHJ5_LABRO</name>
<gene>
    <name evidence="2" type="ORF">ROHU_004800</name>
    <name evidence="3" type="ORF">ROHU_014950</name>
</gene>
<accession>A0A498NHJ5</accession>
<dbReference type="InterPro" id="IPR032571">
    <property type="entry name" value="Qua1_dom"/>
</dbReference>
<evidence type="ECO:0000313" key="2">
    <source>
        <dbReference type="EMBL" id="RXN31323.1"/>
    </source>
</evidence>
<dbReference type="Pfam" id="PF16274">
    <property type="entry name" value="Qua1"/>
    <property type="match status" value="1"/>
</dbReference>
<evidence type="ECO:0000313" key="3">
    <source>
        <dbReference type="EMBL" id="RXN34620.1"/>
    </source>
</evidence>
<dbReference type="EMBL" id="QBIY01011171">
    <property type="protein sequence ID" value="RXN34620.1"/>
    <property type="molecule type" value="Genomic_DNA"/>
</dbReference>